<accession>A0A370AQM5</accession>
<feature type="region of interest" description="Disordered" evidence="1">
    <location>
        <begin position="38"/>
        <end position="123"/>
    </location>
</feature>
<sequence length="123" mass="13145">MTGGSEARWWLSLLSGTFGSDGTLIMPREEPAPEMRDFMRTWGPDTWGPDIWGPDTWGPDASSGRGARWTPRSDGEGAAGRAAEAARTLSRAWPPCQCGGPKCRPDDEIPEVPGPDGSKESGS</sequence>
<dbReference type="Proteomes" id="UP000253741">
    <property type="component" value="Unassembled WGS sequence"/>
</dbReference>
<reference evidence="2 3" key="1">
    <citation type="submission" date="2018-07" db="EMBL/GenBank/DDBJ databases">
        <title>Streptomyces species from bats.</title>
        <authorList>
            <person name="Dunlap C."/>
        </authorList>
    </citation>
    <scope>NUCLEOTIDE SEQUENCE [LARGE SCALE GENOMIC DNA]</scope>
    <source>
        <strain evidence="2 3">AC230</strain>
    </source>
</reference>
<gene>
    <name evidence="2" type="ORF">DVH02_33010</name>
</gene>
<dbReference type="EMBL" id="QQNA01000383">
    <property type="protein sequence ID" value="RDG31888.1"/>
    <property type="molecule type" value="Genomic_DNA"/>
</dbReference>
<evidence type="ECO:0000256" key="1">
    <source>
        <dbReference type="SAM" id="MobiDB-lite"/>
    </source>
</evidence>
<evidence type="ECO:0000313" key="3">
    <source>
        <dbReference type="Proteomes" id="UP000253741"/>
    </source>
</evidence>
<dbReference type="RefSeq" id="WP_114627525.1">
    <property type="nucleotide sequence ID" value="NZ_QQNA01000383.1"/>
</dbReference>
<dbReference type="AlphaFoldDB" id="A0A370AQM5"/>
<proteinExistence type="predicted"/>
<comment type="caution">
    <text evidence="2">The sequence shown here is derived from an EMBL/GenBank/DDBJ whole genome shotgun (WGS) entry which is preliminary data.</text>
</comment>
<keyword evidence="3" id="KW-1185">Reference proteome</keyword>
<name>A0A370AQM5_9ACTN</name>
<dbReference type="OrthoDB" id="4288696at2"/>
<organism evidence="2 3">
    <name type="scientific">Streptomyces corynorhini</name>
    <dbReference type="NCBI Taxonomy" id="2282652"/>
    <lineage>
        <taxon>Bacteria</taxon>
        <taxon>Bacillati</taxon>
        <taxon>Actinomycetota</taxon>
        <taxon>Actinomycetes</taxon>
        <taxon>Kitasatosporales</taxon>
        <taxon>Streptomycetaceae</taxon>
        <taxon>Streptomyces</taxon>
    </lineage>
</organism>
<protein>
    <submittedName>
        <fullName evidence="2">Uncharacterized protein</fullName>
    </submittedName>
</protein>
<evidence type="ECO:0000313" key="2">
    <source>
        <dbReference type="EMBL" id="RDG31888.1"/>
    </source>
</evidence>